<dbReference type="AlphaFoldDB" id="A0A2H3JBP0"/>
<organism evidence="1 2">
    <name type="scientific">Wolfiporia cocos (strain MD-104)</name>
    <name type="common">Brown rot fungus</name>
    <dbReference type="NCBI Taxonomy" id="742152"/>
    <lineage>
        <taxon>Eukaryota</taxon>
        <taxon>Fungi</taxon>
        <taxon>Dikarya</taxon>
        <taxon>Basidiomycota</taxon>
        <taxon>Agaricomycotina</taxon>
        <taxon>Agaricomycetes</taxon>
        <taxon>Polyporales</taxon>
        <taxon>Phaeolaceae</taxon>
        <taxon>Wolfiporia</taxon>
    </lineage>
</organism>
<evidence type="ECO:0000313" key="1">
    <source>
        <dbReference type="EMBL" id="PCH39672.1"/>
    </source>
</evidence>
<reference evidence="1 2" key="1">
    <citation type="journal article" date="2012" name="Science">
        <title>The Paleozoic origin of enzymatic lignin decomposition reconstructed from 31 fungal genomes.</title>
        <authorList>
            <person name="Floudas D."/>
            <person name="Binder M."/>
            <person name="Riley R."/>
            <person name="Barry K."/>
            <person name="Blanchette R.A."/>
            <person name="Henrissat B."/>
            <person name="Martinez A.T."/>
            <person name="Otillar R."/>
            <person name="Spatafora J.W."/>
            <person name="Yadav J.S."/>
            <person name="Aerts A."/>
            <person name="Benoit I."/>
            <person name="Boyd A."/>
            <person name="Carlson A."/>
            <person name="Copeland A."/>
            <person name="Coutinho P.M."/>
            <person name="de Vries R.P."/>
            <person name="Ferreira P."/>
            <person name="Findley K."/>
            <person name="Foster B."/>
            <person name="Gaskell J."/>
            <person name="Glotzer D."/>
            <person name="Gorecki P."/>
            <person name="Heitman J."/>
            <person name="Hesse C."/>
            <person name="Hori C."/>
            <person name="Igarashi K."/>
            <person name="Jurgens J.A."/>
            <person name="Kallen N."/>
            <person name="Kersten P."/>
            <person name="Kohler A."/>
            <person name="Kuees U."/>
            <person name="Kumar T.K.A."/>
            <person name="Kuo A."/>
            <person name="LaButti K."/>
            <person name="Larrondo L.F."/>
            <person name="Lindquist E."/>
            <person name="Ling A."/>
            <person name="Lombard V."/>
            <person name="Lucas S."/>
            <person name="Lundell T."/>
            <person name="Martin R."/>
            <person name="McLaughlin D.J."/>
            <person name="Morgenstern I."/>
            <person name="Morin E."/>
            <person name="Murat C."/>
            <person name="Nagy L.G."/>
            <person name="Nolan M."/>
            <person name="Ohm R.A."/>
            <person name="Patyshakuliyeva A."/>
            <person name="Rokas A."/>
            <person name="Ruiz-Duenas F.J."/>
            <person name="Sabat G."/>
            <person name="Salamov A."/>
            <person name="Samejima M."/>
            <person name="Schmutz J."/>
            <person name="Slot J.C."/>
            <person name="St John F."/>
            <person name="Stenlid J."/>
            <person name="Sun H."/>
            <person name="Sun S."/>
            <person name="Syed K."/>
            <person name="Tsang A."/>
            <person name="Wiebenga A."/>
            <person name="Young D."/>
            <person name="Pisabarro A."/>
            <person name="Eastwood D.C."/>
            <person name="Martin F."/>
            <person name="Cullen D."/>
            <person name="Grigoriev I.V."/>
            <person name="Hibbett D.S."/>
        </authorList>
    </citation>
    <scope>NUCLEOTIDE SEQUENCE [LARGE SCALE GENOMIC DNA]</scope>
    <source>
        <strain evidence="1 2">MD-104</strain>
    </source>
</reference>
<dbReference type="Proteomes" id="UP000218811">
    <property type="component" value="Unassembled WGS sequence"/>
</dbReference>
<sequence>MMHPRHDGTAAAYGYTRHIALLWMPFPSLQSTHLPFLWASTTPAQQRNVPRAIPYRANKWQGGLECESLQCWGSREKPQRWQRRLYAVLGVLSLFNRSGAQEMDTASSTISRGSSLGRPWQGFTALHVLARYDAGRTLGTDRDTVWNGMMRK</sequence>
<accession>A0A2H3JBP0</accession>
<name>A0A2H3JBP0_WOLCO</name>
<evidence type="ECO:0000313" key="2">
    <source>
        <dbReference type="Proteomes" id="UP000218811"/>
    </source>
</evidence>
<dbReference type="EMBL" id="KB468031">
    <property type="protein sequence ID" value="PCH39672.1"/>
    <property type="molecule type" value="Genomic_DNA"/>
</dbReference>
<keyword evidence="2" id="KW-1185">Reference proteome</keyword>
<gene>
    <name evidence="1" type="ORF">WOLCODRAFT_141359</name>
</gene>
<protein>
    <submittedName>
        <fullName evidence="1">Uncharacterized protein</fullName>
    </submittedName>
</protein>
<proteinExistence type="predicted"/>